<feature type="non-terminal residue" evidence="1">
    <location>
        <position position="59"/>
    </location>
</feature>
<dbReference type="EMBL" id="BARV01041872">
    <property type="protein sequence ID" value="GAI54810.1"/>
    <property type="molecule type" value="Genomic_DNA"/>
</dbReference>
<reference evidence="1" key="1">
    <citation type="journal article" date="2014" name="Front. Microbiol.">
        <title>High frequency of phylogenetically diverse reductive dehalogenase-homologous genes in deep subseafloor sedimentary metagenomes.</title>
        <authorList>
            <person name="Kawai M."/>
            <person name="Futagami T."/>
            <person name="Toyoda A."/>
            <person name="Takaki Y."/>
            <person name="Nishi S."/>
            <person name="Hori S."/>
            <person name="Arai W."/>
            <person name="Tsubouchi T."/>
            <person name="Morono Y."/>
            <person name="Uchiyama I."/>
            <person name="Ito T."/>
            <person name="Fujiyama A."/>
            <person name="Inagaki F."/>
            <person name="Takami H."/>
        </authorList>
    </citation>
    <scope>NUCLEOTIDE SEQUENCE</scope>
    <source>
        <strain evidence="1">Expedition CK06-06</strain>
    </source>
</reference>
<evidence type="ECO:0000313" key="1">
    <source>
        <dbReference type="EMBL" id="GAI54810.1"/>
    </source>
</evidence>
<accession>X1QV78</accession>
<name>X1QV78_9ZZZZ</name>
<gene>
    <name evidence="1" type="ORF">S06H3_63197</name>
</gene>
<organism evidence="1">
    <name type="scientific">marine sediment metagenome</name>
    <dbReference type="NCBI Taxonomy" id="412755"/>
    <lineage>
        <taxon>unclassified sequences</taxon>
        <taxon>metagenomes</taxon>
        <taxon>ecological metagenomes</taxon>
    </lineage>
</organism>
<sequence length="59" mass="6961">MIKREITPVDLSNVIIDGPFWAQRMKINRERTIPYEYKVFKEIGQIDSLKPSWKPPGTE</sequence>
<protein>
    <submittedName>
        <fullName evidence="1">Uncharacterized protein</fullName>
    </submittedName>
</protein>
<proteinExistence type="predicted"/>
<dbReference type="AlphaFoldDB" id="X1QV78"/>
<comment type="caution">
    <text evidence="1">The sequence shown here is derived from an EMBL/GenBank/DDBJ whole genome shotgun (WGS) entry which is preliminary data.</text>
</comment>